<feature type="transmembrane region" description="Helical" evidence="5">
    <location>
        <begin position="190"/>
        <end position="216"/>
    </location>
</feature>
<dbReference type="GO" id="GO:0016020">
    <property type="term" value="C:membrane"/>
    <property type="evidence" value="ECO:0007669"/>
    <property type="project" value="UniProtKB-SubCell"/>
</dbReference>
<evidence type="ECO:0000256" key="1">
    <source>
        <dbReference type="ARBA" id="ARBA00004141"/>
    </source>
</evidence>
<dbReference type="PANTHER" id="PTHR31310:SF7">
    <property type="entry name" value="PA-PHOSPHATASE RELATED-FAMILY PROTEIN DDB_G0268928"/>
    <property type="match status" value="1"/>
</dbReference>
<evidence type="ECO:0000256" key="5">
    <source>
        <dbReference type="SAM" id="Phobius"/>
    </source>
</evidence>
<evidence type="ECO:0000259" key="6">
    <source>
        <dbReference type="Pfam" id="PF14378"/>
    </source>
</evidence>
<dbReference type="EMBL" id="CP000356">
    <property type="protein sequence ID" value="ABF53859.1"/>
    <property type="molecule type" value="Genomic_DNA"/>
</dbReference>
<dbReference type="InterPro" id="IPR026841">
    <property type="entry name" value="Aur1/Ipt1"/>
</dbReference>
<dbReference type="PANTHER" id="PTHR31310">
    <property type="match status" value="1"/>
</dbReference>
<organism evidence="7 8">
    <name type="scientific">Sphingopyxis alaskensis (strain DSM 13593 / LMG 18877 / RB2256)</name>
    <name type="common">Sphingomonas alaskensis</name>
    <dbReference type="NCBI Taxonomy" id="317655"/>
    <lineage>
        <taxon>Bacteria</taxon>
        <taxon>Pseudomonadati</taxon>
        <taxon>Pseudomonadota</taxon>
        <taxon>Alphaproteobacteria</taxon>
        <taxon>Sphingomonadales</taxon>
        <taxon>Sphingomonadaceae</taxon>
        <taxon>Sphingopyxis</taxon>
    </lineage>
</organism>
<dbReference type="CDD" id="cd03386">
    <property type="entry name" value="PAP2_Aur1_like"/>
    <property type="match status" value="1"/>
</dbReference>
<feature type="transmembrane region" description="Helical" evidence="5">
    <location>
        <begin position="48"/>
        <end position="67"/>
    </location>
</feature>
<feature type="transmembrane region" description="Helical" evidence="5">
    <location>
        <begin position="98"/>
        <end position="120"/>
    </location>
</feature>
<keyword evidence="2 5" id="KW-0812">Transmembrane</keyword>
<keyword evidence="4 5" id="KW-0472">Membrane</keyword>
<feature type="transmembrane region" description="Helical" evidence="5">
    <location>
        <begin position="254"/>
        <end position="275"/>
    </location>
</feature>
<reference evidence="7 8" key="1">
    <citation type="journal article" date="2009" name="Proc. Natl. Acad. Sci. U.S.A.">
        <title>The genomic basis of trophic strategy in marine bacteria.</title>
        <authorList>
            <person name="Lauro F.M."/>
            <person name="McDougald D."/>
            <person name="Thomas T."/>
            <person name="Williams T.J."/>
            <person name="Egan S."/>
            <person name="Rice S."/>
            <person name="DeMaere M.Z."/>
            <person name="Ting L."/>
            <person name="Ertan H."/>
            <person name="Johnson J."/>
            <person name="Ferriera S."/>
            <person name="Lapidus A."/>
            <person name="Anderson I."/>
            <person name="Kyrpides N."/>
            <person name="Munk A.C."/>
            <person name="Detter C."/>
            <person name="Han C.S."/>
            <person name="Brown M.V."/>
            <person name="Robb F.T."/>
            <person name="Kjelleberg S."/>
            <person name="Cavicchioli R."/>
        </authorList>
    </citation>
    <scope>NUCLEOTIDE SEQUENCE [LARGE SCALE GENOMIC DNA]</scope>
    <source>
        <strain evidence="8">DSM 13593 / LMG 18877 / RB2256</strain>
    </source>
</reference>
<feature type="transmembrane region" description="Helical" evidence="5">
    <location>
        <begin position="282"/>
        <end position="299"/>
    </location>
</feature>
<dbReference type="KEGG" id="sal:Sala_2150"/>
<feature type="domain" description="Inositolphosphotransferase Aur1/Ipt1" evidence="6">
    <location>
        <begin position="165"/>
        <end position="321"/>
    </location>
</feature>
<feature type="transmembrane region" description="Helical" evidence="5">
    <location>
        <begin position="305"/>
        <end position="323"/>
    </location>
</feature>
<dbReference type="Proteomes" id="UP000006578">
    <property type="component" value="Chromosome"/>
</dbReference>
<dbReference type="Pfam" id="PF14378">
    <property type="entry name" value="PAP2_3"/>
    <property type="match status" value="1"/>
</dbReference>
<dbReference type="InterPro" id="IPR052185">
    <property type="entry name" value="IPC_Synthase-Related"/>
</dbReference>
<evidence type="ECO:0000256" key="3">
    <source>
        <dbReference type="ARBA" id="ARBA00022989"/>
    </source>
</evidence>
<proteinExistence type="predicted"/>
<evidence type="ECO:0000256" key="4">
    <source>
        <dbReference type="ARBA" id="ARBA00023136"/>
    </source>
</evidence>
<comment type="subcellular location">
    <subcellularLocation>
        <location evidence="1">Membrane</location>
        <topology evidence="1">Multi-pass membrane protein</topology>
    </subcellularLocation>
</comment>
<evidence type="ECO:0000313" key="8">
    <source>
        <dbReference type="Proteomes" id="UP000006578"/>
    </source>
</evidence>
<dbReference type="HOGENOM" id="CLU_885176_0_0_5"/>
<keyword evidence="8" id="KW-1185">Reference proteome</keyword>
<accession>Q1GR63</accession>
<gene>
    <name evidence="7" type="ordered locus">Sala_2150</name>
</gene>
<keyword evidence="3 5" id="KW-1133">Transmembrane helix</keyword>
<dbReference type="STRING" id="317655.Sala_2150"/>
<dbReference type="AlphaFoldDB" id="Q1GR63"/>
<protein>
    <recommendedName>
        <fullName evidence="6">Inositolphosphotransferase Aur1/Ipt1 domain-containing protein</fullName>
    </recommendedName>
</protein>
<name>Q1GR63_SPHAL</name>
<evidence type="ECO:0000256" key="2">
    <source>
        <dbReference type="ARBA" id="ARBA00022692"/>
    </source>
</evidence>
<evidence type="ECO:0000313" key="7">
    <source>
        <dbReference type="EMBL" id="ABF53859.1"/>
    </source>
</evidence>
<sequence>MARRRSGRIGNGGSVAEPAFCLWVIHAIQPTCHSARNSRHRRRARGDVAFLIALDLPIVLPSGNRAAFVGVHYIYPLIGVALLGLATFAAGKREVSTSFLVALPCYVMVLIAHFNIKLWIPHINPVMYDDFYWKTDQMVRPLIDACIHMRENLFGFIRFESNFYMLSFIGLFYTSFLYHAIRTPTHFRTLVVAVLLMQSLGALSYLVAPAIGPFIYEAGIDPTITPGQLSMLEFYRQSVSQGSAWIAQHGSTHFTVGLAAMPSLHAAGAFLFWLFAWKHGRILLPLYSILLFFILVTSIASRWHYAIDIPVGIALAWGCVWLAERFVRTANDGQAVPAITTVPATT</sequence>
<feature type="transmembrane region" description="Helical" evidence="5">
    <location>
        <begin position="73"/>
        <end position="91"/>
    </location>
</feature>
<dbReference type="eggNOG" id="COG0671">
    <property type="taxonomic scope" value="Bacteria"/>
</dbReference>
<feature type="transmembrane region" description="Helical" evidence="5">
    <location>
        <begin position="163"/>
        <end position="181"/>
    </location>
</feature>